<protein>
    <submittedName>
        <fullName evidence="3">Nitrogen fixation protein NifZ</fullName>
    </submittedName>
</protein>
<dbReference type="Proteomes" id="UP000235777">
    <property type="component" value="Unassembled WGS sequence"/>
</dbReference>
<dbReference type="InterPro" id="IPR007415">
    <property type="entry name" value="Nitrogenase_MoFe_mat_NifZ"/>
</dbReference>
<evidence type="ECO:0000313" key="3">
    <source>
        <dbReference type="EMBL" id="PMS31233.1"/>
    </source>
</evidence>
<keyword evidence="2" id="KW-0535">Nitrogen fixation</keyword>
<comment type="caution">
    <text evidence="3">The sequence shown here is derived from an EMBL/GenBank/DDBJ whole genome shotgun (WGS) entry which is preliminary data.</text>
</comment>
<reference evidence="4 6" key="2">
    <citation type="submission" date="2018-03" db="EMBL/GenBank/DDBJ databases">
        <title>Whole genome analyses suggest that Burkholderia sensu lato contains two further novel genera in the rhizoxinica-symbiotica group Mycetohabitans gen. nov., and Trinickia gen. nov.: implications for the evolution of diazotrophy and nodulation in the Burkholderiaceae.</title>
        <authorList>
            <person name="Estrada De Los Santos P."/>
            <person name="Palmer M."/>
            <person name="Chavez-Ramirez B."/>
            <person name="Steenkamp E.T."/>
            <person name="Hirsch A.M."/>
            <person name="Manyaka P."/>
            <person name="Maluk M."/>
            <person name="Lafos M."/>
            <person name="Crook M."/>
            <person name="Gross E."/>
            <person name="Simon M.F."/>
            <person name="Bueno Dos Reis Junior F."/>
            <person name="Poole P.S."/>
            <person name="Venter S.N."/>
            <person name="James E.K."/>
        </authorList>
    </citation>
    <scope>NUCLEOTIDE SEQUENCE [LARGE SCALE GENOMIC DNA]</scope>
    <source>
        <strain evidence="4 6">JPY-366</strain>
    </source>
</reference>
<dbReference type="AlphaFoldDB" id="A0A2N7WPA1"/>
<dbReference type="Pfam" id="PF04319">
    <property type="entry name" value="NifZ"/>
    <property type="match status" value="1"/>
</dbReference>
<dbReference type="Proteomes" id="UP000240638">
    <property type="component" value="Unassembled WGS sequence"/>
</dbReference>
<dbReference type="EMBL" id="PNYC01000027">
    <property type="protein sequence ID" value="PMS31233.1"/>
    <property type="molecule type" value="Genomic_DNA"/>
</dbReference>
<proteinExistence type="inferred from homology"/>
<dbReference type="EMBL" id="PYUC01000021">
    <property type="protein sequence ID" value="PTB17249.1"/>
    <property type="molecule type" value="Genomic_DNA"/>
</dbReference>
<sequence length="92" mass="9767">MSIEFIQPEYSLGMRVIALDDLCNDGSYPDWGEGGRLVTAGALGEIVNVGRVVETGEPVYLVDFGGQVIGCTEDEIAPAPAGLLPEEPCRRA</sequence>
<evidence type="ECO:0000256" key="2">
    <source>
        <dbReference type="ARBA" id="ARBA00023231"/>
    </source>
</evidence>
<dbReference type="RefSeq" id="WP_102607401.1">
    <property type="nucleotide sequence ID" value="NZ_PNYC01000027.1"/>
</dbReference>
<keyword evidence="5" id="KW-1185">Reference proteome</keyword>
<reference evidence="3 5" key="1">
    <citation type="submission" date="2018-01" db="EMBL/GenBank/DDBJ databases">
        <title>Whole genome analyses suggest that Burkholderia sensu lato contains two further novel genera in the rhizoxinica-symbiotica group Mycetohabitans gen. nov., and Trinickia gen. nov.: implications for the evolution of diazotrophy and nodulation in the Burkholderiaceae.</title>
        <authorList>
            <person name="Estrada-de los Santos P."/>
            <person name="Palmer M."/>
            <person name="Chavez-Ramirez B."/>
            <person name="Beukes C."/>
            <person name="Steenkamp E.T."/>
            <person name="Hirsch A.M."/>
            <person name="Manyaka P."/>
            <person name="Maluk M."/>
            <person name="Lafos M."/>
            <person name="Crook M."/>
            <person name="Gross E."/>
            <person name="Simon M.F."/>
            <person name="Bueno dos Reis Junior F."/>
            <person name="Poole P.S."/>
            <person name="Venter S.N."/>
            <person name="James E.K."/>
        </authorList>
    </citation>
    <scope>NUCLEOTIDE SEQUENCE [LARGE SCALE GENOMIC DNA]</scope>
    <source>
        <strain evidence="3 5">JPY 581</strain>
    </source>
</reference>
<evidence type="ECO:0000256" key="1">
    <source>
        <dbReference type="ARBA" id="ARBA00008027"/>
    </source>
</evidence>
<evidence type="ECO:0000313" key="5">
    <source>
        <dbReference type="Proteomes" id="UP000235777"/>
    </source>
</evidence>
<name>A0A2N7WPA1_9BURK</name>
<evidence type="ECO:0000313" key="4">
    <source>
        <dbReference type="EMBL" id="PTB17249.1"/>
    </source>
</evidence>
<gene>
    <name evidence="3" type="ORF">C0Z20_28685</name>
    <name evidence="4" type="ORF">C9I57_29010</name>
</gene>
<organism evidence="3 5">
    <name type="scientific">Trinickia symbiotica</name>
    <dbReference type="NCBI Taxonomy" id="863227"/>
    <lineage>
        <taxon>Bacteria</taxon>
        <taxon>Pseudomonadati</taxon>
        <taxon>Pseudomonadota</taxon>
        <taxon>Betaproteobacteria</taxon>
        <taxon>Burkholderiales</taxon>
        <taxon>Burkholderiaceae</taxon>
        <taxon>Trinickia</taxon>
    </lineage>
</organism>
<evidence type="ECO:0000313" key="6">
    <source>
        <dbReference type="Proteomes" id="UP000240638"/>
    </source>
</evidence>
<dbReference type="GO" id="GO:0009399">
    <property type="term" value="P:nitrogen fixation"/>
    <property type="evidence" value="ECO:0007669"/>
    <property type="project" value="InterPro"/>
</dbReference>
<accession>A0A2N7WPA1</accession>
<comment type="similarity">
    <text evidence="1">Belongs to the NifZ family.</text>
</comment>